<reference evidence="3" key="1">
    <citation type="submission" date="2016-05" db="EMBL/GenBank/DDBJ databases">
        <title>Paenibacillus oryzae. sp. nov., isolated from the rice root.</title>
        <authorList>
            <person name="Zhang J."/>
            <person name="Zhang X."/>
        </authorList>
    </citation>
    <scope>NUCLEOTIDE SEQUENCE [LARGE SCALE GENOMIC DNA]</scope>
    <source>
        <strain evidence="3">KCTC13222</strain>
    </source>
</reference>
<evidence type="ECO:0000313" key="3">
    <source>
        <dbReference type="Proteomes" id="UP000093309"/>
    </source>
</evidence>
<dbReference type="InterPro" id="IPR011050">
    <property type="entry name" value="Pectin_lyase_fold/virulence"/>
</dbReference>
<accession>A0A1C0ZW56</accession>
<dbReference type="AlphaFoldDB" id="A0A1C0ZW56"/>
<organism evidence="2 3">
    <name type="scientific">Paenibacillus pectinilyticus</name>
    <dbReference type="NCBI Taxonomy" id="512399"/>
    <lineage>
        <taxon>Bacteria</taxon>
        <taxon>Bacillati</taxon>
        <taxon>Bacillota</taxon>
        <taxon>Bacilli</taxon>
        <taxon>Bacillales</taxon>
        <taxon>Paenibacillaceae</taxon>
        <taxon>Paenibacillus</taxon>
    </lineage>
</organism>
<dbReference type="Pfam" id="PF13229">
    <property type="entry name" value="Beta_helix"/>
    <property type="match status" value="1"/>
</dbReference>
<dbReference type="STRING" id="512399.A8709_31345"/>
<gene>
    <name evidence="2" type="ORF">A8709_31345</name>
</gene>
<protein>
    <recommendedName>
        <fullName evidence="1">Right handed beta helix domain-containing protein</fullName>
    </recommendedName>
</protein>
<evidence type="ECO:0000259" key="1">
    <source>
        <dbReference type="Pfam" id="PF13229"/>
    </source>
</evidence>
<dbReference type="PANTHER" id="PTHR36453">
    <property type="entry name" value="SECRETED PROTEIN-RELATED"/>
    <property type="match status" value="1"/>
</dbReference>
<dbReference type="OrthoDB" id="9808066at2"/>
<name>A0A1C0ZW56_9BACL</name>
<dbReference type="PANTHER" id="PTHR36453:SF1">
    <property type="entry name" value="RIGHT HANDED BETA HELIX DOMAIN-CONTAINING PROTEIN"/>
    <property type="match status" value="1"/>
</dbReference>
<dbReference type="InterPro" id="IPR012334">
    <property type="entry name" value="Pectin_lyas_fold"/>
</dbReference>
<dbReference type="RefSeq" id="WP_065856521.1">
    <property type="nucleotide sequence ID" value="NZ_LYPC01000027.1"/>
</dbReference>
<dbReference type="InterPro" id="IPR006626">
    <property type="entry name" value="PbH1"/>
</dbReference>
<dbReference type="Proteomes" id="UP000093309">
    <property type="component" value="Unassembled WGS sequence"/>
</dbReference>
<dbReference type="SUPFAM" id="SSF51126">
    <property type="entry name" value="Pectin lyase-like"/>
    <property type="match status" value="1"/>
</dbReference>
<feature type="domain" description="Right handed beta helix" evidence="1">
    <location>
        <begin position="312"/>
        <end position="523"/>
    </location>
</feature>
<sequence length="692" mass="78534">MLVATQFYVATTGNDAHDGSKEAPFLTITKAQMMVRACIQQGMKQDIYVNVYGGTYYTDVTWQLDERDSGRDGFQVTYRNVPDEVVHIVGGKPVTDWEPYQGEIWRAYIGTGSVFHTLYADGQRVAKARLPATGYYQVDGESEEASFKEGISYREDDIPEGSDLSEAQVYIWPGRGEWNWFSEVQAIASHDVEARYVKFRQPSIWDIGAGSRYFFQGSLDFLQAPGQFHLDQQEGWLYYWPKNRMPNQQEIIIPMMTRLIELRGNDHDKPIQHLNLHGFQLSCTDFWAEYRMIQEDDGLSNVERDEHREGLVYLQHAADITISHCAILNSGSCGIFLDQHTQRIWIHSNQILHMGYMGICASGYSPLQGSFTSASASYTNKEHKITNNVIAHGGELIGHGCGILLYQSGHNEIAHNQISYMPRYGISLKGLRHKVMPDTLYGITVTWDNHWEFLHTRGNRIAYNDISNVMIDSQDGGMIESWGVGTLNTIHGNRLHDSGIHFSFGFGIYLDDASDYFTITQNVLTHLYSTGEGKLWMLIFSKGIGNLIQGNLIVDNPDAIAAIGTQEMAGEENKDVRVIGNVISNSGYMYYFVNWRDDKFSEANYNLYWREGRLCEVAGELPLASTEPDCLDRHVYDWQAWRSLLGGKFDEHTLVADPQLVRMADGRYRLQPDSPAYTLGWVDIEDRLAGPQ</sequence>
<dbReference type="Gene3D" id="2.160.20.10">
    <property type="entry name" value="Single-stranded right-handed beta-helix, Pectin lyase-like"/>
    <property type="match status" value="3"/>
</dbReference>
<comment type="caution">
    <text evidence="2">The sequence shown here is derived from an EMBL/GenBank/DDBJ whole genome shotgun (WGS) entry which is preliminary data.</text>
</comment>
<keyword evidence="3" id="KW-1185">Reference proteome</keyword>
<dbReference type="EMBL" id="LYPC01000027">
    <property type="protein sequence ID" value="OCT12329.1"/>
    <property type="molecule type" value="Genomic_DNA"/>
</dbReference>
<dbReference type="InterPro" id="IPR039448">
    <property type="entry name" value="Beta_helix"/>
</dbReference>
<dbReference type="SMART" id="SM00710">
    <property type="entry name" value="PbH1"/>
    <property type="match status" value="7"/>
</dbReference>
<evidence type="ECO:0000313" key="2">
    <source>
        <dbReference type="EMBL" id="OCT12329.1"/>
    </source>
</evidence>
<proteinExistence type="predicted"/>